<dbReference type="GeneID" id="37228174"/>
<evidence type="ECO:0000259" key="1">
    <source>
        <dbReference type="Pfam" id="PF01814"/>
    </source>
</evidence>
<evidence type="ECO:0000313" key="2">
    <source>
        <dbReference type="EMBL" id="RAK98478.1"/>
    </source>
</evidence>
<dbReference type="InterPro" id="IPR012312">
    <property type="entry name" value="Hemerythrin-like"/>
</dbReference>
<dbReference type="PANTHER" id="PTHR35585">
    <property type="entry name" value="HHE DOMAIN PROTEIN (AFU_ORTHOLOGUE AFUA_4G00730)"/>
    <property type="match status" value="1"/>
</dbReference>
<proteinExistence type="predicted"/>
<sequence>MPPSRILTTPLRLPTLPRPLYQTTTTTLTRAISTTTSLKTLISDSIRADHRALEHAYTQILTAKTNDEKARWQNQFTWDLAPHSISEEIVLYPAMETHLSRGGGGGEVAEKDRVEHKIVQDLLYKFQSLHPTSEEFIPNMSALEKTLHKDESGRMVSSFDRTKRFVPTRSHPAAPDRPPFETVVGLMAAPVDRLMDLYREFPEEGSRGRT</sequence>
<name>A0A395GU44_9EURO</name>
<evidence type="ECO:0000313" key="3">
    <source>
        <dbReference type="Proteomes" id="UP000249402"/>
    </source>
</evidence>
<accession>A0A395GU44</accession>
<dbReference type="RefSeq" id="XP_025572806.1">
    <property type="nucleotide sequence ID" value="XM_025723309.1"/>
</dbReference>
<dbReference type="EMBL" id="KZ824453">
    <property type="protein sequence ID" value="RAK98478.1"/>
    <property type="molecule type" value="Genomic_DNA"/>
</dbReference>
<dbReference type="AlphaFoldDB" id="A0A395GU44"/>
<reference evidence="2 3" key="1">
    <citation type="submission" date="2018-02" db="EMBL/GenBank/DDBJ databases">
        <title>The genomes of Aspergillus section Nigri reveals drivers in fungal speciation.</title>
        <authorList>
            <consortium name="DOE Joint Genome Institute"/>
            <person name="Vesth T.C."/>
            <person name="Nybo J."/>
            <person name="Theobald S."/>
            <person name="Brandl J."/>
            <person name="Frisvad J.C."/>
            <person name="Nielsen K.F."/>
            <person name="Lyhne E.K."/>
            <person name="Kogle M.E."/>
            <person name="Kuo A."/>
            <person name="Riley R."/>
            <person name="Clum A."/>
            <person name="Nolan M."/>
            <person name="Lipzen A."/>
            <person name="Salamov A."/>
            <person name="Henrissat B."/>
            <person name="Wiebenga A."/>
            <person name="De vries R.P."/>
            <person name="Grigoriev I.V."/>
            <person name="Mortensen U.H."/>
            <person name="Andersen M.R."/>
            <person name="Baker S.E."/>
        </authorList>
    </citation>
    <scope>NUCLEOTIDE SEQUENCE [LARGE SCALE GENOMIC DNA]</scope>
    <source>
        <strain evidence="2 3">CBS 121593</strain>
    </source>
</reference>
<dbReference type="PANTHER" id="PTHR35585:SF1">
    <property type="entry name" value="HHE DOMAIN PROTEIN (AFU_ORTHOLOGUE AFUA_4G00730)"/>
    <property type="match status" value="1"/>
</dbReference>
<organism evidence="2 3">
    <name type="scientific">Aspergillus ibericus CBS 121593</name>
    <dbReference type="NCBI Taxonomy" id="1448316"/>
    <lineage>
        <taxon>Eukaryota</taxon>
        <taxon>Fungi</taxon>
        <taxon>Dikarya</taxon>
        <taxon>Ascomycota</taxon>
        <taxon>Pezizomycotina</taxon>
        <taxon>Eurotiomycetes</taxon>
        <taxon>Eurotiomycetidae</taxon>
        <taxon>Eurotiales</taxon>
        <taxon>Aspergillaceae</taxon>
        <taxon>Aspergillus</taxon>
        <taxon>Aspergillus subgen. Circumdati</taxon>
    </lineage>
</organism>
<dbReference type="Proteomes" id="UP000249402">
    <property type="component" value="Unassembled WGS sequence"/>
</dbReference>
<dbReference type="Pfam" id="PF01814">
    <property type="entry name" value="Hemerythrin"/>
    <property type="match status" value="1"/>
</dbReference>
<dbReference type="OrthoDB" id="9983919at2759"/>
<keyword evidence="3" id="KW-1185">Reference proteome</keyword>
<feature type="domain" description="Hemerythrin-like" evidence="1">
    <location>
        <begin position="42"/>
        <end position="146"/>
    </location>
</feature>
<protein>
    <recommendedName>
        <fullName evidence="1">Hemerythrin-like domain-containing protein</fullName>
    </recommendedName>
</protein>
<gene>
    <name evidence="2" type="ORF">BO80DRAFT_479676</name>
</gene>
<dbReference type="VEuPathDB" id="FungiDB:BO80DRAFT_479676"/>
<dbReference type="STRING" id="1448316.A0A395GU44"/>